<dbReference type="Gene3D" id="2.60.40.420">
    <property type="entry name" value="Cupredoxins - blue copper proteins"/>
    <property type="match status" value="1"/>
</dbReference>
<evidence type="ECO:0000256" key="2">
    <source>
        <dbReference type="ARBA" id="ARBA00023180"/>
    </source>
</evidence>
<reference evidence="6" key="1">
    <citation type="journal article" date="2018" name="Gigascience">
        <title>Genome assembly of the Pink Ipe (Handroanthus impetiginosus, Bignoniaceae), a highly valued, ecologically keystone Neotropical timber forest tree.</title>
        <authorList>
            <person name="Silva-Junior O.B."/>
            <person name="Grattapaglia D."/>
            <person name="Novaes E."/>
            <person name="Collevatti R.G."/>
        </authorList>
    </citation>
    <scope>NUCLEOTIDE SEQUENCE [LARGE SCALE GENOMIC DNA]</scope>
    <source>
        <strain evidence="6">cv. UFG-1</strain>
    </source>
</reference>
<dbReference type="PANTHER" id="PTHR33021:SF70">
    <property type="entry name" value="PHYTOCYANIN DOMAIN-CONTAINING PROTEIN"/>
    <property type="match status" value="1"/>
</dbReference>
<protein>
    <recommendedName>
        <fullName evidence="4">Phytocyanin domain-containing protein</fullName>
    </recommendedName>
</protein>
<keyword evidence="2" id="KW-0325">Glycoprotein</keyword>
<dbReference type="GO" id="GO:0005886">
    <property type="term" value="C:plasma membrane"/>
    <property type="evidence" value="ECO:0007669"/>
    <property type="project" value="TreeGrafter"/>
</dbReference>
<dbReference type="InterPro" id="IPR008972">
    <property type="entry name" value="Cupredoxin"/>
</dbReference>
<dbReference type="InterPro" id="IPR003245">
    <property type="entry name" value="Phytocyanin_dom"/>
</dbReference>
<dbReference type="PANTHER" id="PTHR33021">
    <property type="entry name" value="BLUE COPPER PROTEIN"/>
    <property type="match status" value="1"/>
</dbReference>
<feature type="domain" description="Phytocyanin" evidence="4">
    <location>
        <begin position="17"/>
        <end position="115"/>
    </location>
</feature>
<evidence type="ECO:0000313" key="6">
    <source>
        <dbReference type="Proteomes" id="UP000231279"/>
    </source>
</evidence>
<dbReference type="OrthoDB" id="581242at2759"/>
<proteinExistence type="predicted"/>
<dbReference type="EMBL" id="NKXS01000728">
    <property type="protein sequence ID" value="PIN22602.1"/>
    <property type="molecule type" value="Genomic_DNA"/>
</dbReference>
<evidence type="ECO:0000256" key="3">
    <source>
        <dbReference type="SAM" id="MobiDB-lite"/>
    </source>
</evidence>
<gene>
    <name evidence="5" type="ORF">CDL12_04683</name>
</gene>
<keyword evidence="6" id="KW-1185">Reference proteome</keyword>
<comment type="caution">
    <text evidence="5">The sequence shown here is derived from an EMBL/GenBank/DDBJ whole genome shotgun (WGS) entry which is preliminary data.</text>
</comment>
<evidence type="ECO:0000313" key="5">
    <source>
        <dbReference type="EMBL" id="PIN22602.1"/>
    </source>
</evidence>
<organism evidence="5 6">
    <name type="scientific">Handroanthus impetiginosus</name>
    <dbReference type="NCBI Taxonomy" id="429701"/>
    <lineage>
        <taxon>Eukaryota</taxon>
        <taxon>Viridiplantae</taxon>
        <taxon>Streptophyta</taxon>
        <taxon>Embryophyta</taxon>
        <taxon>Tracheophyta</taxon>
        <taxon>Spermatophyta</taxon>
        <taxon>Magnoliopsida</taxon>
        <taxon>eudicotyledons</taxon>
        <taxon>Gunneridae</taxon>
        <taxon>Pentapetalae</taxon>
        <taxon>asterids</taxon>
        <taxon>lamiids</taxon>
        <taxon>Lamiales</taxon>
        <taxon>Bignoniaceae</taxon>
        <taxon>Crescentiina</taxon>
        <taxon>Tabebuia alliance</taxon>
        <taxon>Handroanthus</taxon>
    </lineage>
</organism>
<dbReference type="GO" id="GO:0046872">
    <property type="term" value="F:metal ion binding"/>
    <property type="evidence" value="ECO:0007669"/>
    <property type="project" value="UniProtKB-KW"/>
</dbReference>
<dbReference type="GO" id="GO:0009055">
    <property type="term" value="F:electron transfer activity"/>
    <property type="evidence" value="ECO:0007669"/>
    <property type="project" value="InterPro"/>
</dbReference>
<evidence type="ECO:0000259" key="4">
    <source>
        <dbReference type="PROSITE" id="PS51485"/>
    </source>
</evidence>
<dbReference type="AlphaFoldDB" id="A0A2G9HYK0"/>
<evidence type="ECO:0000256" key="1">
    <source>
        <dbReference type="ARBA" id="ARBA00022723"/>
    </source>
</evidence>
<dbReference type="InterPro" id="IPR039391">
    <property type="entry name" value="Phytocyanin-like"/>
</dbReference>
<sequence>MEFEPLCIHLTLTCSATLYLVGDSGGWDISTDLDSWAKDKTFSVGDTILFQYSRYHSVSEVTKENYNGCNTTNVLDSNSSGNTSFVMKRPGDRYFVCGNRLHCLGGMKLHVNVVGNETASPVGAPQAQPRVALPPGSSKSNNPANSATGKGIRVDNVVLAFFVLLTVLFGLM</sequence>
<dbReference type="SUPFAM" id="SSF49503">
    <property type="entry name" value="Cupredoxins"/>
    <property type="match status" value="1"/>
</dbReference>
<dbReference type="FunFam" id="2.60.40.420:FF:000003">
    <property type="entry name" value="Blue copper"/>
    <property type="match status" value="1"/>
</dbReference>
<dbReference type="Pfam" id="PF02298">
    <property type="entry name" value="Cu_bind_like"/>
    <property type="match status" value="1"/>
</dbReference>
<dbReference type="STRING" id="429701.A0A2G9HYK0"/>
<feature type="compositionally biased region" description="Polar residues" evidence="3">
    <location>
        <begin position="137"/>
        <end position="147"/>
    </location>
</feature>
<feature type="region of interest" description="Disordered" evidence="3">
    <location>
        <begin position="120"/>
        <end position="147"/>
    </location>
</feature>
<name>A0A2G9HYK0_9LAMI</name>
<accession>A0A2G9HYK0</accession>
<dbReference type="CDD" id="cd04216">
    <property type="entry name" value="Phytocyanin"/>
    <property type="match status" value="1"/>
</dbReference>
<dbReference type="Proteomes" id="UP000231279">
    <property type="component" value="Unassembled WGS sequence"/>
</dbReference>
<keyword evidence="1" id="KW-0479">Metal-binding</keyword>
<dbReference type="PROSITE" id="PS51485">
    <property type="entry name" value="PHYTOCYANIN"/>
    <property type="match status" value="1"/>
</dbReference>